<organism evidence="3">
    <name type="scientific">Janthinobacterium lividum</name>
    <dbReference type="NCBI Taxonomy" id="29581"/>
    <lineage>
        <taxon>Bacteria</taxon>
        <taxon>Pseudomonadati</taxon>
        <taxon>Pseudomonadota</taxon>
        <taxon>Betaproteobacteria</taxon>
        <taxon>Burkholderiales</taxon>
        <taxon>Oxalobacteraceae</taxon>
        <taxon>Janthinobacterium</taxon>
    </lineage>
</organism>
<dbReference type="EMBL" id="EF063592">
    <property type="protein sequence ID" value="ABK64095.1"/>
    <property type="molecule type" value="Genomic_DNA"/>
</dbReference>
<protein>
    <recommendedName>
        <fullName evidence="2">Heparan-alpha-glucosaminide N-acetyltransferase catalytic domain-containing protein</fullName>
    </recommendedName>
</protein>
<dbReference type="PANTHER" id="PTHR40407">
    <property type="entry name" value="MEMBRANE PROTEIN-LIKE PROTEIN"/>
    <property type="match status" value="1"/>
</dbReference>
<dbReference type="InterPro" id="IPR012429">
    <property type="entry name" value="HGSNAT_cat"/>
</dbReference>
<evidence type="ECO:0000313" key="3">
    <source>
        <dbReference type="EMBL" id="ABK64095.1"/>
    </source>
</evidence>
<proteinExistence type="predicted"/>
<sequence>MTLTTSSILRTRIAVIDVMRGLVMLIMLFDHVRETVFLHHQVSDPMDAGGVDPALFFTRLAAHVCAPMFVFLTGLSAWLYAHPAAGPRSATGFLFKRGLLLVVLELVFVNFAWSGAFPPAVLYLQVIWVIGLAMMALAVLHRLPLKVLVLLGVVIVAGQHLLTGLHAEEGSLAYYLLTVLLQRGYLVADGAMKIKVSYPLLPWIGVIVLGYAAGPLYARSRSPEGRRRLLLALGGGALLLLAVLRGFNLYGETLPWVAGETALRTAMSVLNFTKYPPSLDFLLFTLGLGLLGLAWLESLDNWFTRACATFGGAPMFYYLLHLNLLLVIGITLTAVLGANHGARYGVEHIWQVWLLALALMPVLYFPCRAFANYKRTSKQAWVRYF</sequence>
<feature type="transmembrane region" description="Helical" evidence="1">
    <location>
        <begin position="316"/>
        <end position="338"/>
    </location>
</feature>
<feature type="transmembrane region" description="Helical" evidence="1">
    <location>
        <begin position="12"/>
        <end position="29"/>
    </location>
</feature>
<dbReference type="Pfam" id="PF07786">
    <property type="entry name" value="HGSNAT_cat"/>
    <property type="match status" value="1"/>
</dbReference>
<feature type="transmembrane region" description="Helical" evidence="1">
    <location>
        <begin position="200"/>
        <end position="217"/>
    </location>
</feature>
<feature type="transmembrane region" description="Helical" evidence="1">
    <location>
        <begin position="229"/>
        <end position="247"/>
    </location>
</feature>
<feature type="transmembrane region" description="Helical" evidence="1">
    <location>
        <begin position="120"/>
        <end position="140"/>
    </location>
</feature>
<reference evidence="3" key="1">
    <citation type="journal article" date="2010" name="DNA Cell Biol.">
        <title>Psychrotrophic strain of Janthinobacterium lividum from a cold Alaskan soil produces prodigiosin.</title>
        <authorList>
            <person name="Schloss P.D."/>
            <person name="Allen H.K."/>
            <person name="Klimowicz A.K."/>
            <person name="Mlot C."/>
            <person name="Gross J."/>
            <person name="Savengsuksa S."/>
            <person name="McEllin J."/>
            <person name="Clardy J."/>
            <person name="Ruess R.W."/>
            <person name="Handelsman J."/>
        </authorList>
    </citation>
    <scope>NUCLEOTIDE SEQUENCE</scope>
    <source>
        <strain evidence="3">BP01</strain>
    </source>
</reference>
<feature type="transmembrane region" description="Helical" evidence="1">
    <location>
        <begin position="278"/>
        <end position="296"/>
    </location>
</feature>
<keyword evidence="1" id="KW-0812">Transmembrane</keyword>
<keyword evidence="1" id="KW-1133">Transmembrane helix</keyword>
<feature type="transmembrane region" description="Helical" evidence="1">
    <location>
        <begin position="147"/>
        <end position="167"/>
    </location>
</feature>
<keyword evidence="1" id="KW-0472">Membrane</keyword>
<name>A0SZ69_9BURK</name>
<dbReference type="PANTHER" id="PTHR40407:SF1">
    <property type="entry name" value="HEPARAN-ALPHA-GLUCOSAMINIDE N-ACETYLTRANSFERASE CATALYTIC DOMAIN-CONTAINING PROTEIN"/>
    <property type="match status" value="1"/>
</dbReference>
<evidence type="ECO:0000256" key="1">
    <source>
        <dbReference type="SAM" id="Phobius"/>
    </source>
</evidence>
<dbReference type="AlphaFoldDB" id="A0SZ69"/>
<feature type="transmembrane region" description="Helical" evidence="1">
    <location>
        <begin position="350"/>
        <end position="371"/>
    </location>
</feature>
<feature type="domain" description="Heparan-alpha-glucosaminide N-acetyltransferase catalytic" evidence="2">
    <location>
        <begin position="12"/>
        <end position="220"/>
    </location>
</feature>
<evidence type="ECO:0000259" key="2">
    <source>
        <dbReference type="Pfam" id="PF07786"/>
    </source>
</evidence>
<feature type="transmembrane region" description="Helical" evidence="1">
    <location>
        <begin position="93"/>
        <end position="114"/>
    </location>
</feature>
<feature type="transmembrane region" description="Helical" evidence="1">
    <location>
        <begin position="60"/>
        <end position="81"/>
    </location>
</feature>
<accession>A0SZ69</accession>